<dbReference type="RefSeq" id="WP_184918620.1">
    <property type="nucleotide sequence ID" value="NZ_JACHMO010000001.1"/>
</dbReference>
<dbReference type="Proteomes" id="UP000552097">
    <property type="component" value="Unassembled WGS sequence"/>
</dbReference>
<evidence type="ECO:0000313" key="3">
    <source>
        <dbReference type="Proteomes" id="UP000552097"/>
    </source>
</evidence>
<organism evidence="2 3">
    <name type="scientific">Saccharothrix ecbatanensis</name>
    <dbReference type="NCBI Taxonomy" id="1105145"/>
    <lineage>
        <taxon>Bacteria</taxon>
        <taxon>Bacillati</taxon>
        <taxon>Actinomycetota</taxon>
        <taxon>Actinomycetes</taxon>
        <taxon>Pseudonocardiales</taxon>
        <taxon>Pseudonocardiaceae</taxon>
        <taxon>Saccharothrix</taxon>
    </lineage>
</organism>
<keyword evidence="3" id="KW-1185">Reference proteome</keyword>
<gene>
    <name evidence="2" type="ORF">F4560_001877</name>
</gene>
<dbReference type="EMBL" id="JACHMO010000001">
    <property type="protein sequence ID" value="MBB5802109.1"/>
    <property type="molecule type" value="Genomic_DNA"/>
</dbReference>
<evidence type="ECO:0000256" key="1">
    <source>
        <dbReference type="SAM" id="MobiDB-lite"/>
    </source>
</evidence>
<reference evidence="2 3" key="1">
    <citation type="submission" date="2020-08" db="EMBL/GenBank/DDBJ databases">
        <title>Sequencing the genomes of 1000 actinobacteria strains.</title>
        <authorList>
            <person name="Klenk H.-P."/>
        </authorList>
    </citation>
    <scope>NUCLEOTIDE SEQUENCE [LARGE SCALE GENOMIC DNA]</scope>
    <source>
        <strain evidence="2 3">DSM 45486</strain>
    </source>
</reference>
<evidence type="ECO:0000313" key="2">
    <source>
        <dbReference type="EMBL" id="MBB5802109.1"/>
    </source>
</evidence>
<comment type="caution">
    <text evidence="2">The sequence shown here is derived from an EMBL/GenBank/DDBJ whole genome shotgun (WGS) entry which is preliminary data.</text>
</comment>
<dbReference type="AlphaFoldDB" id="A0A7W9LZN8"/>
<accession>A0A7W9LZN8</accession>
<proteinExistence type="predicted"/>
<feature type="region of interest" description="Disordered" evidence="1">
    <location>
        <begin position="1"/>
        <end position="23"/>
    </location>
</feature>
<name>A0A7W9LZN8_9PSEU</name>
<feature type="compositionally biased region" description="Basic and acidic residues" evidence="1">
    <location>
        <begin position="1"/>
        <end position="10"/>
    </location>
</feature>
<sequence>MEPERADTSVREGGPPGADARGEQSIREVADLADQAIQKALRVTTSASAKAPLPEDAEVYAQSARDDLLEFLDVGVRAGDRSLLQQAHACARAACEHLAFGELLEARTLLTAASRQLALVRSVPPQGA</sequence>
<protein>
    <submittedName>
        <fullName evidence="2">Uncharacterized protein</fullName>
    </submittedName>
</protein>